<proteinExistence type="predicted"/>
<dbReference type="InParanoid" id="B7PLK2"/>
<dbReference type="EnsemblMetazoa" id="ISCW018791-RA">
    <property type="protein sequence ID" value="ISCW018791-PA"/>
    <property type="gene ID" value="ISCW018791"/>
</dbReference>
<keyword evidence="3" id="KW-1185">Reference proteome</keyword>
<dbReference type="EMBL" id="DS740939">
    <property type="protein sequence ID" value="EEC07474.1"/>
    <property type="molecule type" value="Genomic_DNA"/>
</dbReference>
<protein>
    <submittedName>
        <fullName evidence="1 2">Uncharacterized protein</fullName>
    </submittedName>
</protein>
<evidence type="ECO:0000313" key="1">
    <source>
        <dbReference type="EMBL" id="EEC07474.1"/>
    </source>
</evidence>
<accession>B7PLK2</accession>
<evidence type="ECO:0000313" key="2">
    <source>
        <dbReference type="EnsemblMetazoa" id="ISCW018791-PA"/>
    </source>
</evidence>
<gene>
    <name evidence="1" type="ORF">IscW_ISCW018791</name>
</gene>
<dbReference type="VEuPathDB" id="VectorBase:ISCW018791"/>
<dbReference type="HOGENOM" id="CLU_2725011_0_0_1"/>
<organism>
    <name type="scientific">Ixodes scapularis</name>
    <name type="common">Black-legged tick</name>
    <name type="synonym">Deer tick</name>
    <dbReference type="NCBI Taxonomy" id="6945"/>
    <lineage>
        <taxon>Eukaryota</taxon>
        <taxon>Metazoa</taxon>
        <taxon>Ecdysozoa</taxon>
        <taxon>Arthropoda</taxon>
        <taxon>Chelicerata</taxon>
        <taxon>Arachnida</taxon>
        <taxon>Acari</taxon>
        <taxon>Parasitiformes</taxon>
        <taxon>Ixodida</taxon>
        <taxon>Ixodoidea</taxon>
        <taxon>Ixodidae</taxon>
        <taxon>Ixodinae</taxon>
        <taxon>Ixodes</taxon>
    </lineage>
</organism>
<name>B7PLK2_IXOSC</name>
<evidence type="ECO:0000313" key="3">
    <source>
        <dbReference type="Proteomes" id="UP000001555"/>
    </source>
</evidence>
<sequence length="72" mass="7806">MKSREVSVVLQGRIDPLFSVNSRDDYSQCYAICILRDTRELNGKYACVVASLTGQDAGLQGMTVDCAGIVGF</sequence>
<dbReference type="Proteomes" id="UP000001555">
    <property type="component" value="Unassembled WGS sequence"/>
</dbReference>
<reference evidence="1 3" key="1">
    <citation type="submission" date="2008-03" db="EMBL/GenBank/DDBJ databases">
        <title>Annotation of Ixodes scapularis.</title>
        <authorList>
            <consortium name="Ixodes scapularis Genome Project Consortium"/>
            <person name="Caler E."/>
            <person name="Hannick L.I."/>
            <person name="Bidwell S."/>
            <person name="Joardar V."/>
            <person name="Thiagarajan M."/>
            <person name="Amedeo P."/>
            <person name="Galinsky K.J."/>
            <person name="Schobel S."/>
            <person name="Inman J."/>
            <person name="Hostetler J."/>
            <person name="Miller J."/>
            <person name="Hammond M."/>
            <person name="Megy K."/>
            <person name="Lawson D."/>
            <person name="Kodira C."/>
            <person name="Sutton G."/>
            <person name="Meyer J."/>
            <person name="Hill C.A."/>
            <person name="Birren B."/>
            <person name="Nene V."/>
            <person name="Collins F."/>
            <person name="Alarcon-Chaidez F."/>
            <person name="Wikel S."/>
            <person name="Strausberg R."/>
        </authorList>
    </citation>
    <scope>NUCLEOTIDE SEQUENCE [LARGE SCALE GENOMIC DNA]</scope>
    <source>
        <strain evidence="3">Wikel</strain>
        <strain evidence="1">Wikel colony</strain>
    </source>
</reference>
<dbReference type="EMBL" id="ABJB010320711">
    <property type="status" value="NOT_ANNOTATED_CDS"/>
    <property type="molecule type" value="Genomic_DNA"/>
</dbReference>
<reference evidence="2" key="2">
    <citation type="submission" date="2020-05" db="UniProtKB">
        <authorList>
            <consortium name="EnsemblMetazoa"/>
        </authorList>
    </citation>
    <scope>IDENTIFICATION</scope>
    <source>
        <strain evidence="2">wikel</strain>
    </source>
</reference>
<dbReference type="VEuPathDB" id="VectorBase:ISCI018791"/>
<dbReference type="AlphaFoldDB" id="B7PLK2"/>
<dbReference type="PaxDb" id="6945-B7PLK2"/>